<keyword evidence="3 5" id="KW-0689">Ribosomal protein</keyword>
<evidence type="ECO:0000256" key="4">
    <source>
        <dbReference type="ARBA" id="ARBA00023274"/>
    </source>
</evidence>
<dbReference type="InterPro" id="IPR029751">
    <property type="entry name" value="Ribosomal_L25_dom"/>
</dbReference>
<protein>
    <recommendedName>
        <fullName evidence="5">Large ribosomal subunit protein bL25</fullName>
    </recommendedName>
    <alternativeName>
        <fullName evidence="5">General stress protein CTC</fullName>
    </alternativeName>
</protein>
<dbReference type="InterPro" id="IPR020930">
    <property type="entry name" value="Ribosomal_uL5_bac-type"/>
</dbReference>
<dbReference type="Gene3D" id="2.170.120.20">
    <property type="entry name" value="Ribosomal protein L25, beta domain"/>
    <property type="match status" value="1"/>
</dbReference>
<dbReference type="InterPro" id="IPR020057">
    <property type="entry name" value="Ribosomal_bL25_b-dom"/>
</dbReference>
<dbReference type="OrthoDB" id="9806411at2"/>
<dbReference type="Gene3D" id="2.40.240.10">
    <property type="entry name" value="Ribosomal Protein L25, Chain P"/>
    <property type="match status" value="1"/>
</dbReference>
<evidence type="ECO:0000313" key="9">
    <source>
        <dbReference type="Proteomes" id="UP000184327"/>
    </source>
</evidence>
<dbReference type="GO" id="GO:0022625">
    <property type="term" value="C:cytosolic large ribosomal subunit"/>
    <property type="evidence" value="ECO:0007669"/>
    <property type="project" value="TreeGrafter"/>
</dbReference>
<comment type="function">
    <text evidence="5">This is one of the proteins that binds to the 5S RNA in the ribosome where it forms part of the central protuberance.</text>
</comment>
<evidence type="ECO:0000256" key="3">
    <source>
        <dbReference type="ARBA" id="ARBA00022980"/>
    </source>
</evidence>
<dbReference type="NCBIfam" id="NF004130">
    <property type="entry name" value="PRK05618.1-5"/>
    <property type="match status" value="1"/>
</dbReference>
<feature type="domain" description="Large ribosomal subunit protein bL25 L25" evidence="6">
    <location>
        <begin position="3"/>
        <end position="90"/>
    </location>
</feature>
<comment type="similarity">
    <text evidence="5">Belongs to the bacterial ribosomal protein bL25 family. CTC subfamily.</text>
</comment>
<dbReference type="InterPro" id="IPR020055">
    <property type="entry name" value="Ribosomal_bL25_short"/>
</dbReference>
<dbReference type="NCBIfam" id="NF004128">
    <property type="entry name" value="PRK05618.1-2"/>
    <property type="match status" value="1"/>
</dbReference>
<evidence type="ECO:0000256" key="2">
    <source>
        <dbReference type="ARBA" id="ARBA00022884"/>
    </source>
</evidence>
<reference evidence="8 9" key="1">
    <citation type="submission" date="2016-11" db="EMBL/GenBank/DDBJ databases">
        <authorList>
            <person name="Jaros S."/>
            <person name="Januszkiewicz K."/>
            <person name="Wedrychowicz H."/>
        </authorList>
    </citation>
    <scope>NUCLEOTIDE SEQUENCE [LARGE SCALE GENOMIC DNA]</scope>
    <source>
        <strain evidence="8 9">DSM 16112</strain>
    </source>
</reference>
<dbReference type="CDD" id="cd00495">
    <property type="entry name" value="Ribosomal_L25_TL5_CTC"/>
    <property type="match status" value="1"/>
</dbReference>
<keyword evidence="1 5" id="KW-0699">rRNA-binding</keyword>
<dbReference type="InterPro" id="IPR037121">
    <property type="entry name" value="Ribosomal_bL25_C"/>
</dbReference>
<dbReference type="EMBL" id="FQUZ01000002">
    <property type="protein sequence ID" value="SHE43813.1"/>
    <property type="molecule type" value="Genomic_DNA"/>
</dbReference>
<dbReference type="PANTHER" id="PTHR33284:SF1">
    <property type="entry name" value="RIBOSOMAL PROTEIN L25_GLN-TRNA SYNTHETASE, ANTI-CODON-BINDING DOMAIN-CONTAINING PROTEIN"/>
    <property type="match status" value="1"/>
</dbReference>
<name>A0A1M4TH66_9BURK</name>
<dbReference type="InterPro" id="IPR001021">
    <property type="entry name" value="Ribosomal_bL25_long"/>
</dbReference>
<dbReference type="AlphaFoldDB" id="A0A1M4TH66"/>
<feature type="domain" description="Large ribosomal subunit protein bL25 beta" evidence="7">
    <location>
        <begin position="99"/>
        <end position="180"/>
    </location>
</feature>
<dbReference type="InterPro" id="IPR011035">
    <property type="entry name" value="Ribosomal_bL25/Gln-tRNA_synth"/>
</dbReference>
<organism evidence="8 9">
    <name type="scientific">Lampropedia hyalina DSM 16112</name>
    <dbReference type="NCBI Taxonomy" id="1122156"/>
    <lineage>
        <taxon>Bacteria</taxon>
        <taxon>Pseudomonadati</taxon>
        <taxon>Pseudomonadota</taxon>
        <taxon>Betaproteobacteria</taxon>
        <taxon>Burkholderiales</taxon>
        <taxon>Comamonadaceae</taxon>
        <taxon>Lampropedia</taxon>
    </lineage>
</organism>
<dbReference type="STRING" id="1122156.SAMN02745117_00314"/>
<dbReference type="Proteomes" id="UP000184327">
    <property type="component" value="Unassembled WGS sequence"/>
</dbReference>
<dbReference type="NCBIfam" id="NF004612">
    <property type="entry name" value="PRK05943.1"/>
    <property type="match status" value="1"/>
</dbReference>
<dbReference type="Pfam" id="PF14693">
    <property type="entry name" value="Ribosomal_TL5_C"/>
    <property type="match status" value="1"/>
</dbReference>
<gene>
    <name evidence="5" type="primary">rplY</name>
    <name evidence="5" type="synonym">ctc</name>
    <name evidence="8" type="ORF">SAMN02745117_00314</name>
</gene>
<dbReference type="GO" id="GO:0008097">
    <property type="term" value="F:5S rRNA binding"/>
    <property type="evidence" value="ECO:0007669"/>
    <property type="project" value="InterPro"/>
</dbReference>
<dbReference type="NCBIfam" id="TIGR00731">
    <property type="entry name" value="bL25_bact_ctc"/>
    <property type="match status" value="1"/>
</dbReference>
<dbReference type="HAMAP" id="MF_01334">
    <property type="entry name" value="Ribosomal_bL25_CTC"/>
    <property type="match status" value="1"/>
</dbReference>
<dbReference type="RefSeq" id="WP_073353851.1">
    <property type="nucleotide sequence ID" value="NZ_FQUZ01000002.1"/>
</dbReference>
<evidence type="ECO:0000313" key="8">
    <source>
        <dbReference type="EMBL" id="SHE43813.1"/>
    </source>
</evidence>
<accession>A0A1M4TH66</accession>
<dbReference type="InterPro" id="IPR020056">
    <property type="entry name" value="Rbsml_bL25/Gln-tRNA_synth_N"/>
</dbReference>
<dbReference type="HAMAP" id="MF_01336">
    <property type="entry name" value="Ribosomal_bL25"/>
    <property type="match status" value="1"/>
</dbReference>
<evidence type="ECO:0000259" key="6">
    <source>
        <dbReference type="Pfam" id="PF01386"/>
    </source>
</evidence>
<dbReference type="PANTHER" id="PTHR33284">
    <property type="entry name" value="RIBOSOMAL PROTEIN L25/GLN-TRNA SYNTHETASE, ANTI-CODON-BINDING DOMAIN-CONTAINING PROTEIN"/>
    <property type="match status" value="1"/>
</dbReference>
<evidence type="ECO:0000256" key="5">
    <source>
        <dbReference type="HAMAP-Rule" id="MF_01334"/>
    </source>
</evidence>
<dbReference type="Pfam" id="PF01386">
    <property type="entry name" value="Ribosomal_L25p"/>
    <property type="match status" value="1"/>
</dbReference>
<proteinExistence type="inferred from homology"/>
<sequence>MQISAYTRAKQGTGASRRLRIGGRTPGIVYGGSEQPQLIELDHNPLWFALQKEAFHASVLDLEIDGKTEKVLLRDVQYHPYKQLVLHLDFQRVNEKTRLHMTVPLHFSGAEESDAVKTEGQLVNTVTTEIEVSCMPADLPEFVTVDLSTLKKNGVVRLRDIKLPRGVNITKRQLATNAVLANASPAPEEEAPAAEATA</sequence>
<dbReference type="SUPFAM" id="SSF50715">
    <property type="entry name" value="Ribosomal protein L25-like"/>
    <property type="match status" value="1"/>
</dbReference>
<dbReference type="GO" id="GO:0006412">
    <property type="term" value="P:translation"/>
    <property type="evidence" value="ECO:0007669"/>
    <property type="project" value="UniProtKB-UniRule"/>
</dbReference>
<evidence type="ECO:0000256" key="1">
    <source>
        <dbReference type="ARBA" id="ARBA00022730"/>
    </source>
</evidence>
<comment type="subunit">
    <text evidence="5">Part of the 50S ribosomal subunit; part of the 5S rRNA/L5/L18/L25 subcomplex. Contacts the 5S rRNA. Binds to the 5S rRNA independently of L5 and L18.</text>
</comment>
<dbReference type="GO" id="GO:0003735">
    <property type="term" value="F:structural constituent of ribosome"/>
    <property type="evidence" value="ECO:0007669"/>
    <property type="project" value="InterPro"/>
</dbReference>
<keyword evidence="9" id="KW-1185">Reference proteome</keyword>
<keyword evidence="4 5" id="KW-0687">Ribonucleoprotein</keyword>
<evidence type="ECO:0000259" key="7">
    <source>
        <dbReference type="Pfam" id="PF14693"/>
    </source>
</evidence>
<keyword evidence="2 5" id="KW-0694">RNA-binding</keyword>